<dbReference type="InterPro" id="IPR050600">
    <property type="entry name" value="SETD3_SETD6_MTase"/>
</dbReference>
<keyword evidence="2" id="KW-1185">Reference proteome</keyword>
<dbReference type="OrthoDB" id="42889at2759"/>
<accession>A0A0C9TJU8</accession>
<reference evidence="1 2" key="1">
    <citation type="submission" date="2014-06" db="EMBL/GenBank/DDBJ databases">
        <authorList>
            <consortium name="DOE Joint Genome Institute"/>
            <person name="Kuo A."/>
            <person name="Kohler A."/>
            <person name="Nagy L.G."/>
            <person name="Floudas D."/>
            <person name="Copeland A."/>
            <person name="Barry K.W."/>
            <person name="Cichocki N."/>
            <person name="Veneault-Fourrey C."/>
            <person name="LaButti K."/>
            <person name="Lindquist E.A."/>
            <person name="Lipzen A."/>
            <person name="Lundell T."/>
            <person name="Morin E."/>
            <person name="Murat C."/>
            <person name="Sun H."/>
            <person name="Tunlid A."/>
            <person name="Henrissat B."/>
            <person name="Grigoriev I.V."/>
            <person name="Hibbett D.S."/>
            <person name="Martin F."/>
            <person name="Nordberg H.P."/>
            <person name="Cantor M.N."/>
            <person name="Hua S.X."/>
        </authorList>
    </citation>
    <scope>NUCLEOTIDE SEQUENCE [LARGE SCALE GENOMIC DNA]</scope>
    <source>
        <strain evidence="1 2">ATCC 200175</strain>
    </source>
</reference>
<gene>
    <name evidence="1" type="ORF">PAXINDRAFT_164574</name>
</gene>
<dbReference type="EMBL" id="KN819839">
    <property type="protein sequence ID" value="KIJ07596.1"/>
    <property type="molecule type" value="Genomic_DNA"/>
</dbReference>
<dbReference type="Proteomes" id="UP000053647">
    <property type="component" value="Unassembled WGS sequence"/>
</dbReference>
<dbReference type="PANTHER" id="PTHR13271:SF147">
    <property type="entry name" value="PROTEIN-LYSINE N-METHYLTRANSFERASE EFM1-RELATED"/>
    <property type="match status" value="1"/>
</dbReference>
<dbReference type="PANTHER" id="PTHR13271">
    <property type="entry name" value="UNCHARACTERIZED PUTATIVE METHYLTRANSFERASE"/>
    <property type="match status" value="1"/>
</dbReference>
<dbReference type="InterPro" id="IPR046341">
    <property type="entry name" value="SET_dom_sf"/>
</dbReference>
<dbReference type="GO" id="GO:0005634">
    <property type="term" value="C:nucleus"/>
    <property type="evidence" value="ECO:0007669"/>
    <property type="project" value="TreeGrafter"/>
</dbReference>
<evidence type="ECO:0008006" key="3">
    <source>
        <dbReference type="Google" id="ProtNLM"/>
    </source>
</evidence>
<dbReference type="Gene3D" id="3.90.1410.10">
    <property type="entry name" value="set domain protein methyltransferase, domain 1"/>
    <property type="match status" value="1"/>
</dbReference>
<evidence type="ECO:0000313" key="2">
    <source>
        <dbReference type="Proteomes" id="UP000053647"/>
    </source>
</evidence>
<sequence length="411" mass="46115">MNGTDRLSSFRSWFSTEGGSFGPSVVLQLEGPFGTSVLAPKFDKDVTIVTCPFSLIITRDASLQALRTLLGPQSHLLLDTWSERQLICSYICFHHLFSEPSLPRVLRHLPYIRCLPAAEKLLTPLHFSKQELQMLKGTNIYGATLDRERDWRVEWEQCRSVVKISREIYLTASTHLSSRAFPSSILSADPSLVSTPSTYPVLIPGVDLLNHKRGHPVSWVVSCSEATGNGTPPDTVSIVAHPNASAEQSSEAQLEEVFNNYGPKSNDELILGYGFSLPDNPDDKMALQIGGTTKSEIWEVRRNAQNIEGLWSHVRSMVESEESEYEFEDDMEAASMLSEMTQAKLDGMKTISDVRRHDEIRPEVKVMLEHYIEGQRDILESMLRFLDGKQEAAIEAAREQGIDLVFDQDNN</sequence>
<dbReference type="GO" id="GO:0016279">
    <property type="term" value="F:protein-lysine N-methyltransferase activity"/>
    <property type="evidence" value="ECO:0007669"/>
    <property type="project" value="TreeGrafter"/>
</dbReference>
<dbReference type="SUPFAM" id="SSF82199">
    <property type="entry name" value="SET domain"/>
    <property type="match status" value="1"/>
</dbReference>
<evidence type="ECO:0000313" key="1">
    <source>
        <dbReference type="EMBL" id="KIJ07596.1"/>
    </source>
</evidence>
<protein>
    <recommendedName>
        <fullName evidence="3">SET domain-containing protein</fullName>
    </recommendedName>
</protein>
<proteinExistence type="predicted"/>
<name>A0A0C9TJU8_PAXIN</name>
<reference evidence="2" key="2">
    <citation type="submission" date="2015-01" db="EMBL/GenBank/DDBJ databases">
        <title>Evolutionary Origins and Diversification of the Mycorrhizal Mutualists.</title>
        <authorList>
            <consortium name="DOE Joint Genome Institute"/>
            <consortium name="Mycorrhizal Genomics Consortium"/>
            <person name="Kohler A."/>
            <person name="Kuo A."/>
            <person name="Nagy L.G."/>
            <person name="Floudas D."/>
            <person name="Copeland A."/>
            <person name="Barry K.W."/>
            <person name="Cichocki N."/>
            <person name="Veneault-Fourrey C."/>
            <person name="LaButti K."/>
            <person name="Lindquist E.A."/>
            <person name="Lipzen A."/>
            <person name="Lundell T."/>
            <person name="Morin E."/>
            <person name="Murat C."/>
            <person name="Riley R."/>
            <person name="Ohm R."/>
            <person name="Sun H."/>
            <person name="Tunlid A."/>
            <person name="Henrissat B."/>
            <person name="Grigoriev I.V."/>
            <person name="Hibbett D.S."/>
            <person name="Martin F."/>
        </authorList>
    </citation>
    <scope>NUCLEOTIDE SEQUENCE [LARGE SCALE GENOMIC DNA]</scope>
    <source>
        <strain evidence="2">ATCC 200175</strain>
    </source>
</reference>
<dbReference type="HOGENOM" id="CLU_048453_0_0_1"/>
<dbReference type="AlphaFoldDB" id="A0A0C9TJU8"/>
<organism evidence="1 2">
    <name type="scientific">Paxillus involutus ATCC 200175</name>
    <dbReference type="NCBI Taxonomy" id="664439"/>
    <lineage>
        <taxon>Eukaryota</taxon>
        <taxon>Fungi</taxon>
        <taxon>Dikarya</taxon>
        <taxon>Basidiomycota</taxon>
        <taxon>Agaricomycotina</taxon>
        <taxon>Agaricomycetes</taxon>
        <taxon>Agaricomycetidae</taxon>
        <taxon>Boletales</taxon>
        <taxon>Paxilineae</taxon>
        <taxon>Paxillaceae</taxon>
        <taxon>Paxillus</taxon>
    </lineage>
</organism>